<organism evidence="8 9">
    <name type="scientific">Sphaerisporangium corydalis</name>
    <dbReference type="NCBI Taxonomy" id="1441875"/>
    <lineage>
        <taxon>Bacteria</taxon>
        <taxon>Bacillati</taxon>
        <taxon>Actinomycetota</taxon>
        <taxon>Actinomycetes</taxon>
        <taxon>Streptosporangiales</taxon>
        <taxon>Streptosporangiaceae</taxon>
        <taxon>Sphaerisporangium</taxon>
    </lineage>
</organism>
<keyword evidence="3" id="KW-1003">Cell membrane</keyword>
<dbReference type="PANTHER" id="PTHR23517">
    <property type="entry name" value="RESISTANCE PROTEIN MDTM, PUTATIVE-RELATED-RELATED"/>
    <property type="match status" value="1"/>
</dbReference>
<feature type="transmembrane region" description="Helical" evidence="7">
    <location>
        <begin position="247"/>
        <end position="266"/>
    </location>
</feature>
<evidence type="ECO:0000256" key="7">
    <source>
        <dbReference type="SAM" id="Phobius"/>
    </source>
</evidence>
<dbReference type="InterPro" id="IPR011701">
    <property type="entry name" value="MFS"/>
</dbReference>
<dbReference type="InterPro" id="IPR036259">
    <property type="entry name" value="MFS_trans_sf"/>
</dbReference>
<feature type="transmembrane region" description="Helical" evidence="7">
    <location>
        <begin position="344"/>
        <end position="364"/>
    </location>
</feature>
<comment type="subcellular location">
    <subcellularLocation>
        <location evidence="1">Cell membrane</location>
        <topology evidence="1">Multi-pass membrane protein</topology>
    </subcellularLocation>
</comment>
<feature type="transmembrane region" description="Helical" evidence="7">
    <location>
        <begin position="25"/>
        <end position="45"/>
    </location>
</feature>
<protein>
    <submittedName>
        <fullName evidence="8">MFS transporter</fullName>
    </submittedName>
</protein>
<gene>
    <name evidence="8" type="ORF">ACFO8L_27680</name>
</gene>
<comment type="caution">
    <text evidence="8">The sequence shown here is derived from an EMBL/GenBank/DDBJ whole genome shotgun (WGS) entry which is preliminary data.</text>
</comment>
<proteinExistence type="predicted"/>
<keyword evidence="6 7" id="KW-0472">Membrane</keyword>
<feature type="transmembrane region" description="Helical" evidence="7">
    <location>
        <begin position="217"/>
        <end position="235"/>
    </location>
</feature>
<feature type="transmembrane region" description="Helical" evidence="7">
    <location>
        <begin position="60"/>
        <end position="82"/>
    </location>
</feature>
<evidence type="ECO:0000256" key="3">
    <source>
        <dbReference type="ARBA" id="ARBA00022475"/>
    </source>
</evidence>
<dbReference type="Proteomes" id="UP001595891">
    <property type="component" value="Unassembled WGS sequence"/>
</dbReference>
<feature type="transmembrane region" description="Helical" evidence="7">
    <location>
        <begin position="278"/>
        <end position="297"/>
    </location>
</feature>
<dbReference type="RefSeq" id="WP_262848179.1">
    <property type="nucleotide sequence ID" value="NZ_JANZYP010000071.1"/>
</dbReference>
<evidence type="ECO:0000313" key="9">
    <source>
        <dbReference type="Proteomes" id="UP001595891"/>
    </source>
</evidence>
<reference evidence="9" key="1">
    <citation type="journal article" date="2019" name="Int. J. Syst. Evol. Microbiol.">
        <title>The Global Catalogue of Microorganisms (GCM) 10K type strain sequencing project: providing services to taxonomists for standard genome sequencing and annotation.</title>
        <authorList>
            <consortium name="The Broad Institute Genomics Platform"/>
            <consortium name="The Broad Institute Genome Sequencing Center for Infectious Disease"/>
            <person name="Wu L."/>
            <person name="Ma J."/>
        </authorList>
    </citation>
    <scope>NUCLEOTIDE SEQUENCE [LARGE SCALE GENOMIC DNA]</scope>
    <source>
        <strain evidence="9">CCUG 49560</strain>
    </source>
</reference>
<feature type="transmembrane region" description="Helical" evidence="7">
    <location>
        <begin position="89"/>
        <end position="107"/>
    </location>
</feature>
<accession>A0ABV9EPH2</accession>
<evidence type="ECO:0000256" key="4">
    <source>
        <dbReference type="ARBA" id="ARBA00022692"/>
    </source>
</evidence>
<keyword evidence="9" id="KW-1185">Reference proteome</keyword>
<evidence type="ECO:0000256" key="2">
    <source>
        <dbReference type="ARBA" id="ARBA00022448"/>
    </source>
</evidence>
<feature type="transmembrane region" description="Helical" evidence="7">
    <location>
        <begin position="303"/>
        <end position="324"/>
    </location>
</feature>
<dbReference type="InterPro" id="IPR050171">
    <property type="entry name" value="MFS_Transporters"/>
</dbReference>
<dbReference type="PANTHER" id="PTHR23517:SF2">
    <property type="entry name" value="MULTIDRUG RESISTANCE PROTEIN MDTH"/>
    <property type="match status" value="1"/>
</dbReference>
<dbReference type="SUPFAM" id="SSF103473">
    <property type="entry name" value="MFS general substrate transporter"/>
    <property type="match status" value="1"/>
</dbReference>
<dbReference type="Gene3D" id="1.20.1250.20">
    <property type="entry name" value="MFS general substrate transporter like domains"/>
    <property type="match status" value="2"/>
</dbReference>
<feature type="transmembrane region" description="Helical" evidence="7">
    <location>
        <begin position="370"/>
        <end position="391"/>
    </location>
</feature>
<feature type="transmembrane region" description="Helical" evidence="7">
    <location>
        <begin position="178"/>
        <end position="196"/>
    </location>
</feature>
<keyword evidence="4 7" id="KW-0812">Transmembrane</keyword>
<evidence type="ECO:0000256" key="5">
    <source>
        <dbReference type="ARBA" id="ARBA00022989"/>
    </source>
</evidence>
<evidence type="ECO:0000256" key="1">
    <source>
        <dbReference type="ARBA" id="ARBA00004651"/>
    </source>
</evidence>
<evidence type="ECO:0000256" key="6">
    <source>
        <dbReference type="ARBA" id="ARBA00023136"/>
    </source>
</evidence>
<dbReference type="Pfam" id="PF07690">
    <property type="entry name" value="MFS_1"/>
    <property type="match status" value="1"/>
</dbReference>
<evidence type="ECO:0000313" key="8">
    <source>
        <dbReference type="EMBL" id="MFC4589899.1"/>
    </source>
</evidence>
<dbReference type="EMBL" id="JBHSFN010000019">
    <property type="protein sequence ID" value="MFC4589899.1"/>
    <property type="molecule type" value="Genomic_DNA"/>
</dbReference>
<feature type="transmembrane region" description="Helical" evidence="7">
    <location>
        <begin position="152"/>
        <end position="172"/>
    </location>
</feature>
<name>A0ABV9EPH2_9ACTN</name>
<sequence>MTPTDRGLPGVLARSGVRSFTGAQYALLGSGFLVNLISFSVYPYLAVLLRDRMSLGMDQVGVVLGLATFVQFAGGLPGAALAERIGLRRCLVIAMVAQTIGSVGFLAGGTWPAVTVAALFLRSAATALYSPSVRGYMVHGASPDERPRLVSASYATGNVGIAVGPMAGALFIHDPGGMFAAATVLHAAMAIGHAFLPRDRRDDLEVIEPLHRALRGLAVLPFVVTALTIYLHMHFYQYLSSYAEGRVSAVFFGSAMMGYSLVLAVMQPLLARRVERMRYAHAMALGFGGLAVGMIAFTGGGEITIAAGILAIGAGNSVLFLKNVLEALARAKRSPTVVFGHQRLAEGVGAFLSGIVGGGVYRLFETAGNLPGFWLAIAAQCLLLPAIVFVVGRRPRRPVSGPAGPW</sequence>
<keyword evidence="5 7" id="KW-1133">Transmembrane helix</keyword>
<keyword evidence="2" id="KW-0813">Transport</keyword>